<evidence type="ECO:0000313" key="3">
    <source>
        <dbReference type="Proteomes" id="UP000735302"/>
    </source>
</evidence>
<dbReference type="AlphaFoldDB" id="A0AAV4BJ54"/>
<protein>
    <submittedName>
        <fullName evidence="2">Uncharacterized protein</fullName>
    </submittedName>
</protein>
<feature type="compositionally biased region" description="Low complexity" evidence="1">
    <location>
        <begin position="131"/>
        <end position="141"/>
    </location>
</feature>
<keyword evidence="3" id="KW-1185">Reference proteome</keyword>
<organism evidence="2 3">
    <name type="scientific">Plakobranchus ocellatus</name>
    <dbReference type="NCBI Taxonomy" id="259542"/>
    <lineage>
        <taxon>Eukaryota</taxon>
        <taxon>Metazoa</taxon>
        <taxon>Spiralia</taxon>
        <taxon>Lophotrochozoa</taxon>
        <taxon>Mollusca</taxon>
        <taxon>Gastropoda</taxon>
        <taxon>Heterobranchia</taxon>
        <taxon>Euthyneura</taxon>
        <taxon>Panpulmonata</taxon>
        <taxon>Sacoglossa</taxon>
        <taxon>Placobranchoidea</taxon>
        <taxon>Plakobranchidae</taxon>
        <taxon>Plakobranchus</taxon>
    </lineage>
</organism>
<proteinExistence type="predicted"/>
<sequence length="160" mass="18492">MAVFSCRQLMINQCIQAYGYLIKLFLWNVTKAKVPSLLTSLAAELFHSTPFWMRTTLVIICTVSGHSAWRTFQEQKQPSKDTIKSNDNDEVIMVMMVMIVTVHVKRNIHTMNNNNSSHSSLQPPGQEEQHLQQQRQQTQQQKQERLATNEAILQLCYRDG</sequence>
<name>A0AAV4BJ54_9GAST</name>
<gene>
    <name evidence="2" type="ORF">PoB_004545900</name>
</gene>
<feature type="region of interest" description="Disordered" evidence="1">
    <location>
        <begin position="111"/>
        <end position="145"/>
    </location>
</feature>
<evidence type="ECO:0000256" key="1">
    <source>
        <dbReference type="SAM" id="MobiDB-lite"/>
    </source>
</evidence>
<reference evidence="2 3" key="1">
    <citation type="journal article" date="2021" name="Elife">
        <title>Chloroplast acquisition without the gene transfer in kleptoplastic sea slugs, Plakobranchus ocellatus.</title>
        <authorList>
            <person name="Maeda T."/>
            <person name="Takahashi S."/>
            <person name="Yoshida T."/>
            <person name="Shimamura S."/>
            <person name="Takaki Y."/>
            <person name="Nagai Y."/>
            <person name="Toyoda A."/>
            <person name="Suzuki Y."/>
            <person name="Arimoto A."/>
            <person name="Ishii H."/>
            <person name="Satoh N."/>
            <person name="Nishiyama T."/>
            <person name="Hasebe M."/>
            <person name="Maruyama T."/>
            <person name="Minagawa J."/>
            <person name="Obokata J."/>
            <person name="Shigenobu S."/>
        </authorList>
    </citation>
    <scope>NUCLEOTIDE SEQUENCE [LARGE SCALE GENOMIC DNA]</scope>
</reference>
<dbReference type="EMBL" id="BLXT01004995">
    <property type="protein sequence ID" value="GFO18954.1"/>
    <property type="molecule type" value="Genomic_DNA"/>
</dbReference>
<evidence type="ECO:0000313" key="2">
    <source>
        <dbReference type="EMBL" id="GFO18954.1"/>
    </source>
</evidence>
<comment type="caution">
    <text evidence="2">The sequence shown here is derived from an EMBL/GenBank/DDBJ whole genome shotgun (WGS) entry which is preliminary data.</text>
</comment>
<dbReference type="Proteomes" id="UP000735302">
    <property type="component" value="Unassembled WGS sequence"/>
</dbReference>
<accession>A0AAV4BJ54</accession>